<evidence type="ECO:0000313" key="2">
    <source>
        <dbReference type="EMBL" id="KAJ7080912.1"/>
    </source>
</evidence>
<feature type="compositionally biased region" description="Pro residues" evidence="1">
    <location>
        <begin position="46"/>
        <end position="55"/>
    </location>
</feature>
<dbReference type="AlphaFoldDB" id="A0AAD6XID2"/>
<organism evidence="2 3">
    <name type="scientific">Mycena belliarum</name>
    <dbReference type="NCBI Taxonomy" id="1033014"/>
    <lineage>
        <taxon>Eukaryota</taxon>
        <taxon>Fungi</taxon>
        <taxon>Dikarya</taxon>
        <taxon>Basidiomycota</taxon>
        <taxon>Agaricomycotina</taxon>
        <taxon>Agaricomycetes</taxon>
        <taxon>Agaricomycetidae</taxon>
        <taxon>Agaricales</taxon>
        <taxon>Marasmiineae</taxon>
        <taxon>Mycenaceae</taxon>
        <taxon>Mycena</taxon>
    </lineage>
</organism>
<protein>
    <submittedName>
        <fullName evidence="2">Uncharacterized protein</fullName>
    </submittedName>
</protein>
<keyword evidence="3" id="KW-1185">Reference proteome</keyword>
<comment type="caution">
    <text evidence="2">The sequence shown here is derived from an EMBL/GenBank/DDBJ whole genome shotgun (WGS) entry which is preliminary data.</text>
</comment>
<dbReference type="Proteomes" id="UP001222325">
    <property type="component" value="Unassembled WGS sequence"/>
</dbReference>
<accession>A0AAD6XID2</accession>
<reference evidence="2" key="1">
    <citation type="submission" date="2023-03" db="EMBL/GenBank/DDBJ databases">
        <title>Massive genome expansion in bonnet fungi (Mycena s.s.) driven by repeated elements and novel gene families across ecological guilds.</title>
        <authorList>
            <consortium name="Lawrence Berkeley National Laboratory"/>
            <person name="Harder C.B."/>
            <person name="Miyauchi S."/>
            <person name="Viragh M."/>
            <person name="Kuo A."/>
            <person name="Thoen E."/>
            <person name="Andreopoulos B."/>
            <person name="Lu D."/>
            <person name="Skrede I."/>
            <person name="Drula E."/>
            <person name="Henrissat B."/>
            <person name="Morin E."/>
            <person name="Kohler A."/>
            <person name="Barry K."/>
            <person name="LaButti K."/>
            <person name="Morin E."/>
            <person name="Salamov A."/>
            <person name="Lipzen A."/>
            <person name="Mereny Z."/>
            <person name="Hegedus B."/>
            <person name="Baldrian P."/>
            <person name="Stursova M."/>
            <person name="Weitz H."/>
            <person name="Taylor A."/>
            <person name="Grigoriev I.V."/>
            <person name="Nagy L.G."/>
            <person name="Martin F."/>
            <person name="Kauserud H."/>
        </authorList>
    </citation>
    <scope>NUCLEOTIDE SEQUENCE</scope>
    <source>
        <strain evidence="2">CBHHK173m</strain>
    </source>
</reference>
<name>A0AAD6XID2_9AGAR</name>
<feature type="region of interest" description="Disordered" evidence="1">
    <location>
        <begin position="34"/>
        <end position="55"/>
    </location>
</feature>
<dbReference type="EMBL" id="JARJCN010000052">
    <property type="protein sequence ID" value="KAJ7080912.1"/>
    <property type="molecule type" value="Genomic_DNA"/>
</dbReference>
<sequence length="203" mass="21841">MGTGAARDVRREGVETTFPRACNTAALHKTRTRLNGQCGAPSPLSTSPPSPLLPSPSPATIDAISMPTSICWRGTQIARYLWPPFANVDAALQGLPPQLRSLHQLAPSIARLFVARIICMDAAAPRARGAPSRTATRASFPAQRWHHRVGGVLSDNSDDDDKRALEESENKGDDSRNATYHMRARTCTEDPTAALDPDGYTAA</sequence>
<feature type="compositionally biased region" description="Basic and acidic residues" evidence="1">
    <location>
        <begin position="160"/>
        <end position="176"/>
    </location>
</feature>
<evidence type="ECO:0000313" key="3">
    <source>
        <dbReference type="Proteomes" id="UP001222325"/>
    </source>
</evidence>
<feature type="region of interest" description="Disordered" evidence="1">
    <location>
        <begin position="147"/>
        <end position="203"/>
    </location>
</feature>
<evidence type="ECO:0000256" key="1">
    <source>
        <dbReference type="SAM" id="MobiDB-lite"/>
    </source>
</evidence>
<proteinExistence type="predicted"/>
<gene>
    <name evidence="2" type="ORF">B0H15DRAFT_953267</name>
</gene>